<evidence type="ECO:0000259" key="3">
    <source>
        <dbReference type="PROSITE" id="PS51186"/>
    </source>
</evidence>
<evidence type="ECO:0000313" key="4">
    <source>
        <dbReference type="EMBL" id="AMD88595.1"/>
    </source>
</evidence>
<protein>
    <submittedName>
        <fullName evidence="4">GNAT family acetyltransferase</fullName>
    </submittedName>
</protein>
<dbReference type="STRING" id="111015.AXF14_11515"/>
<reference evidence="5" key="1">
    <citation type="submission" date="2016-02" db="EMBL/GenBank/DDBJ databases">
        <authorList>
            <person name="Holder M.E."/>
            <person name="Ajami N.J."/>
            <person name="Petrosino J.F."/>
        </authorList>
    </citation>
    <scope>NUCLEOTIDE SEQUENCE [LARGE SCALE GENOMIC DNA]</scope>
    <source>
        <strain evidence="5">CCUG 36733</strain>
    </source>
</reference>
<dbReference type="SUPFAM" id="SSF55729">
    <property type="entry name" value="Acyl-CoA N-acyltransferases (Nat)"/>
    <property type="match status" value="2"/>
</dbReference>
<evidence type="ECO:0000256" key="1">
    <source>
        <dbReference type="ARBA" id="ARBA00022679"/>
    </source>
</evidence>
<dbReference type="OrthoDB" id="9799092at2"/>
<dbReference type="Pfam" id="PF00583">
    <property type="entry name" value="Acetyltransf_1"/>
    <property type="match status" value="1"/>
</dbReference>
<proteinExistence type="predicted"/>
<dbReference type="InterPro" id="IPR016181">
    <property type="entry name" value="Acyl_CoA_acyltransferase"/>
</dbReference>
<dbReference type="GO" id="GO:0016747">
    <property type="term" value="F:acyltransferase activity, transferring groups other than amino-acyl groups"/>
    <property type="evidence" value="ECO:0007669"/>
    <property type="project" value="InterPro"/>
</dbReference>
<dbReference type="InterPro" id="IPR000182">
    <property type="entry name" value="GNAT_dom"/>
</dbReference>
<keyword evidence="1 4" id="KW-0808">Transferase</keyword>
<evidence type="ECO:0000313" key="5">
    <source>
        <dbReference type="Proteomes" id="UP000065220"/>
    </source>
</evidence>
<sequence>MAPAYGSSHRLGASSPWSMLRPGPRSALPTLLSWLPLGPADNPELAALVARAEAVDNPPYRTSEVETAEYFADPVYSGVAGRDAEGVMRAFAIVRLRPSTEIYASMSGIVDPGYRGRGIGQAIIHWQTECAQHLIGVERVGRAQVSGGSFEPAHIVTGVLDDDTTWRGILEGIGFTPRRWYREVRRPLDIDIPEIETDRFLTVEPWTPQIDDDVRRAHNAAFADAWGSQQVSMAEWTQRRPYFEPSWSFVALDRSGDRSRVAGYLISSRYEQDWEALGWTEGYTDILGVGAEYRHRRVATALLTAAMRAYRDSGMQYAGAGVDSENPTGAVGLYEALGYEPTRGTVLYGLDV</sequence>
<feature type="domain" description="N-acetyltransferase" evidence="3">
    <location>
        <begin position="201"/>
        <end position="352"/>
    </location>
</feature>
<accession>A0A120KLL2</accession>
<dbReference type="KEGG" id="ard:AXF14_11515"/>
<dbReference type="Proteomes" id="UP000065220">
    <property type="component" value="Chromosome"/>
</dbReference>
<dbReference type="AlphaFoldDB" id="A0A120KLL2"/>
<organism evidence="4 5">
    <name type="scientific">Actinomyces radicidentis</name>
    <dbReference type="NCBI Taxonomy" id="111015"/>
    <lineage>
        <taxon>Bacteria</taxon>
        <taxon>Bacillati</taxon>
        <taxon>Actinomycetota</taxon>
        <taxon>Actinomycetes</taxon>
        <taxon>Actinomycetales</taxon>
        <taxon>Actinomycetaceae</taxon>
        <taxon>Actinomyces</taxon>
    </lineage>
</organism>
<dbReference type="PANTHER" id="PTHR43072">
    <property type="entry name" value="N-ACETYLTRANSFERASE"/>
    <property type="match status" value="1"/>
</dbReference>
<dbReference type="Gene3D" id="3.40.630.30">
    <property type="match status" value="1"/>
</dbReference>
<name>A0A120KLL2_ACTRD</name>
<dbReference type="EMBL" id="CP014228">
    <property type="protein sequence ID" value="AMD88595.1"/>
    <property type="molecule type" value="Genomic_DNA"/>
</dbReference>
<keyword evidence="5" id="KW-1185">Reference proteome</keyword>
<gene>
    <name evidence="4" type="ORF">AXF14_11515</name>
</gene>
<dbReference type="PROSITE" id="PS51186">
    <property type="entry name" value="GNAT"/>
    <property type="match status" value="1"/>
</dbReference>
<evidence type="ECO:0000256" key="2">
    <source>
        <dbReference type="ARBA" id="ARBA00023315"/>
    </source>
</evidence>
<dbReference type="RefSeq" id="WP_067944395.1">
    <property type="nucleotide sequence ID" value="NZ_CP014228.1"/>
</dbReference>
<dbReference type="PANTHER" id="PTHR43072:SF23">
    <property type="entry name" value="UPF0039 PROTEIN C11D3.02C"/>
    <property type="match status" value="1"/>
</dbReference>
<keyword evidence="2" id="KW-0012">Acyltransferase</keyword>